<accession>A0A8U0I0A3</accession>
<proteinExistence type="predicted"/>
<organism evidence="1 2">
    <name type="scientific">Halorussus limi</name>
    <dbReference type="NCBI Taxonomy" id="2938695"/>
    <lineage>
        <taxon>Archaea</taxon>
        <taxon>Methanobacteriati</taxon>
        <taxon>Methanobacteriota</taxon>
        <taxon>Stenosarchaea group</taxon>
        <taxon>Halobacteria</taxon>
        <taxon>Halobacteriales</taxon>
        <taxon>Haladaptataceae</taxon>
        <taxon>Halorussus</taxon>
    </lineage>
</organism>
<name>A0A8U0I0A3_9EURY</name>
<dbReference type="GeneID" id="72187539"/>
<keyword evidence="1" id="KW-0614">Plasmid</keyword>
<dbReference type="EMBL" id="CP096660">
    <property type="protein sequence ID" value="UPV76453.1"/>
    <property type="molecule type" value="Genomic_DNA"/>
</dbReference>
<evidence type="ECO:0000313" key="1">
    <source>
        <dbReference type="EMBL" id="UPV76453.1"/>
    </source>
</evidence>
<sequence length="68" mass="7305">MEVILAAEAREADSGQYHVASDGTETSLCGVVNPDSPFASDVYRVVPKRRAEALGFDLCGRCDSISDR</sequence>
<geneLocation type="plasmid" evidence="1 2">
    <name>unnamed1</name>
</geneLocation>
<protein>
    <submittedName>
        <fullName evidence="1">Uncharacterized protein</fullName>
    </submittedName>
</protein>
<dbReference type="Proteomes" id="UP000830729">
    <property type="component" value="Plasmid unnamed1"/>
</dbReference>
<keyword evidence="2" id="KW-1185">Reference proteome</keyword>
<dbReference type="AlphaFoldDB" id="A0A8U0I0A3"/>
<dbReference type="RefSeq" id="WP_248652486.1">
    <property type="nucleotide sequence ID" value="NZ_CP096660.1"/>
</dbReference>
<evidence type="ECO:0000313" key="2">
    <source>
        <dbReference type="Proteomes" id="UP000830729"/>
    </source>
</evidence>
<dbReference type="KEGG" id="halx:M0R89_20030"/>
<reference evidence="1 2" key="1">
    <citation type="submission" date="2022-04" db="EMBL/GenBank/DDBJ databases">
        <title>Diverse halophilic archaea isolated from saline environments.</title>
        <authorList>
            <person name="Cui H.-L."/>
        </authorList>
    </citation>
    <scope>NUCLEOTIDE SEQUENCE [LARGE SCALE GENOMIC DNA]</scope>
    <source>
        <strain evidence="1 2">XZYJT49</strain>
        <plasmid evidence="1 2">unnamed1</plasmid>
    </source>
</reference>
<gene>
    <name evidence="1" type="ORF">M0R89_20030</name>
</gene>